<name>A0A6J4PD53_9RHOB</name>
<sequence length="64" mass="7122">MPPTRDGGTWQKADPSMFLSSILATLAAFSGRRPQPPSFEGLLDELYAIWPLDADEMELARRPC</sequence>
<proteinExistence type="predicted"/>
<protein>
    <submittedName>
        <fullName evidence="1">Uncharacterized protein</fullName>
    </submittedName>
</protein>
<dbReference type="EMBL" id="CADCUU010000222">
    <property type="protein sequence ID" value="CAA9410159.1"/>
    <property type="molecule type" value="Genomic_DNA"/>
</dbReference>
<organism evidence="1">
    <name type="scientific">uncultured Rubellimicrobium sp</name>
    <dbReference type="NCBI Taxonomy" id="543078"/>
    <lineage>
        <taxon>Bacteria</taxon>
        <taxon>Pseudomonadati</taxon>
        <taxon>Pseudomonadota</taxon>
        <taxon>Alphaproteobacteria</taxon>
        <taxon>Rhodobacterales</taxon>
        <taxon>Roseobacteraceae</taxon>
        <taxon>Rubellimicrobium</taxon>
        <taxon>environmental samples</taxon>
    </lineage>
</organism>
<accession>A0A6J4PD53</accession>
<dbReference type="AlphaFoldDB" id="A0A6J4PD53"/>
<reference evidence="1" key="1">
    <citation type="submission" date="2020-02" db="EMBL/GenBank/DDBJ databases">
        <authorList>
            <person name="Meier V. D."/>
        </authorList>
    </citation>
    <scope>NUCLEOTIDE SEQUENCE</scope>
    <source>
        <strain evidence="1">AVDCRST_MAG15</strain>
    </source>
</reference>
<evidence type="ECO:0000313" key="1">
    <source>
        <dbReference type="EMBL" id="CAA9410159.1"/>
    </source>
</evidence>
<gene>
    <name evidence="1" type="ORF">AVDCRST_MAG15-1594</name>
</gene>